<dbReference type="EMBL" id="JBHEZY010000006">
    <property type="protein sequence ID" value="MFC1432614.1"/>
    <property type="molecule type" value="Genomic_DNA"/>
</dbReference>
<dbReference type="RefSeq" id="WP_380554615.1">
    <property type="nucleotide sequence ID" value="NZ_JBHEZY010000006.1"/>
</dbReference>
<organism evidence="2 3">
    <name type="scientific">Streptacidiphilus alkalitolerans</name>
    <dbReference type="NCBI Taxonomy" id="3342712"/>
    <lineage>
        <taxon>Bacteria</taxon>
        <taxon>Bacillati</taxon>
        <taxon>Actinomycetota</taxon>
        <taxon>Actinomycetes</taxon>
        <taxon>Kitasatosporales</taxon>
        <taxon>Streptomycetaceae</taxon>
        <taxon>Streptacidiphilus</taxon>
    </lineage>
</organism>
<keyword evidence="1" id="KW-0812">Transmembrane</keyword>
<gene>
    <name evidence="2" type="ORF">ACEZDB_18360</name>
</gene>
<reference evidence="2 3" key="1">
    <citation type="submission" date="2024-09" db="EMBL/GenBank/DDBJ databases">
        <authorList>
            <person name="Lee S.D."/>
        </authorList>
    </citation>
    <scope>NUCLEOTIDE SEQUENCE [LARGE SCALE GENOMIC DNA]</scope>
    <source>
        <strain evidence="2 3">N1-3</strain>
    </source>
</reference>
<accession>A0ABV6X448</accession>
<dbReference type="Proteomes" id="UP001592530">
    <property type="component" value="Unassembled WGS sequence"/>
</dbReference>
<evidence type="ECO:0000256" key="1">
    <source>
        <dbReference type="SAM" id="Phobius"/>
    </source>
</evidence>
<evidence type="ECO:0000313" key="2">
    <source>
        <dbReference type="EMBL" id="MFC1432614.1"/>
    </source>
</evidence>
<feature type="transmembrane region" description="Helical" evidence="1">
    <location>
        <begin position="12"/>
        <end position="33"/>
    </location>
</feature>
<keyword evidence="1" id="KW-0472">Membrane</keyword>
<proteinExistence type="predicted"/>
<keyword evidence="1" id="KW-1133">Transmembrane helix</keyword>
<comment type="caution">
    <text evidence="2">The sequence shown here is derived from an EMBL/GenBank/DDBJ whole genome shotgun (WGS) entry which is preliminary data.</text>
</comment>
<evidence type="ECO:0000313" key="3">
    <source>
        <dbReference type="Proteomes" id="UP001592530"/>
    </source>
</evidence>
<name>A0ABV6X448_9ACTN</name>
<protein>
    <submittedName>
        <fullName evidence="2">Uncharacterized protein</fullName>
    </submittedName>
</protein>
<sequence>MKRPTEQATLLGVRCMGVVAAMGIGAGLVFSGHATVAEAGNYVNGAVVYMSAVAGAKRKAPKSKQ</sequence>